<sequence>MNQSKRKGKAQLPFIYRQQIQSFVVGLLLYHIIDFWDFGPSISFTYKDEEDDQRIGGMMEKLVGKMENLIEDGEKVNLCPQLDGNGKVFSWSSIIKDERKNTRHFLIE</sequence>
<reference evidence="1 2" key="2">
    <citation type="journal article" date="2022" name="Mol. Ecol. Resour.">
        <title>The genomes of chicory, endive, great burdock and yacon provide insights into Asteraceae paleo-polyploidization history and plant inulin production.</title>
        <authorList>
            <person name="Fan W."/>
            <person name="Wang S."/>
            <person name="Wang H."/>
            <person name="Wang A."/>
            <person name="Jiang F."/>
            <person name="Liu H."/>
            <person name="Zhao H."/>
            <person name="Xu D."/>
            <person name="Zhang Y."/>
        </authorList>
    </citation>
    <scope>NUCLEOTIDE SEQUENCE [LARGE SCALE GENOMIC DNA]</scope>
    <source>
        <strain evidence="2">cv. Niubang</strain>
    </source>
</reference>
<evidence type="ECO:0000313" key="2">
    <source>
        <dbReference type="Proteomes" id="UP001055879"/>
    </source>
</evidence>
<gene>
    <name evidence="1" type="ORF">L6452_33928</name>
</gene>
<dbReference type="EMBL" id="CM042058">
    <property type="protein sequence ID" value="KAI3684703.1"/>
    <property type="molecule type" value="Genomic_DNA"/>
</dbReference>
<name>A0ACB8YGY6_ARCLA</name>
<protein>
    <submittedName>
        <fullName evidence="1">Uncharacterized protein</fullName>
    </submittedName>
</protein>
<accession>A0ACB8YGY6</accession>
<proteinExistence type="predicted"/>
<organism evidence="1 2">
    <name type="scientific">Arctium lappa</name>
    <name type="common">Greater burdock</name>
    <name type="synonym">Lappa major</name>
    <dbReference type="NCBI Taxonomy" id="4217"/>
    <lineage>
        <taxon>Eukaryota</taxon>
        <taxon>Viridiplantae</taxon>
        <taxon>Streptophyta</taxon>
        <taxon>Embryophyta</taxon>
        <taxon>Tracheophyta</taxon>
        <taxon>Spermatophyta</taxon>
        <taxon>Magnoliopsida</taxon>
        <taxon>eudicotyledons</taxon>
        <taxon>Gunneridae</taxon>
        <taxon>Pentapetalae</taxon>
        <taxon>asterids</taxon>
        <taxon>campanulids</taxon>
        <taxon>Asterales</taxon>
        <taxon>Asteraceae</taxon>
        <taxon>Carduoideae</taxon>
        <taxon>Cardueae</taxon>
        <taxon>Arctiinae</taxon>
        <taxon>Arctium</taxon>
    </lineage>
</organism>
<dbReference type="Proteomes" id="UP001055879">
    <property type="component" value="Linkage Group LG12"/>
</dbReference>
<keyword evidence="2" id="KW-1185">Reference proteome</keyword>
<reference evidence="2" key="1">
    <citation type="journal article" date="2022" name="Mol. Ecol. Resour.">
        <title>The genomes of chicory, endive, great burdock and yacon provide insights into Asteraceae palaeo-polyploidization history and plant inulin production.</title>
        <authorList>
            <person name="Fan W."/>
            <person name="Wang S."/>
            <person name="Wang H."/>
            <person name="Wang A."/>
            <person name="Jiang F."/>
            <person name="Liu H."/>
            <person name="Zhao H."/>
            <person name="Xu D."/>
            <person name="Zhang Y."/>
        </authorList>
    </citation>
    <scope>NUCLEOTIDE SEQUENCE [LARGE SCALE GENOMIC DNA]</scope>
    <source>
        <strain evidence="2">cv. Niubang</strain>
    </source>
</reference>
<evidence type="ECO:0000313" key="1">
    <source>
        <dbReference type="EMBL" id="KAI3684703.1"/>
    </source>
</evidence>
<comment type="caution">
    <text evidence="1">The sequence shown here is derived from an EMBL/GenBank/DDBJ whole genome shotgun (WGS) entry which is preliminary data.</text>
</comment>